<evidence type="ECO:0000256" key="1">
    <source>
        <dbReference type="ARBA" id="ARBA00004141"/>
    </source>
</evidence>
<feature type="transmembrane region" description="Helical" evidence="5">
    <location>
        <begin position="99"/>
        <end position="116"/>
    </location>
</feature>
<dbReference type="GO" id="GO:0016020">
    <property type="term" value="C:membrane"/>
    <property type="evidence" value="ECO:0007669"/>
    <property type="project" value="UniProtKB-SubCell"/>
</dbReference>
<feature type="transmembrane region" description="Helical" evidence="5">
    <location>
        <begin position="123"/>
        <end position="143"/>
    </location>
</feature>
<organism evidence="7 8">
    <name type="scientific">Novosphingobium guangzhouense</name>
    <dbReference type="NCBI Taxonomy" id="1850347"/>
    <lineage>
        <taxon>Bacteria</taxon>
        <taxon>Pseudomonadati</taxon>
        <taxon>Pseudomonadota</taxon>
        <taxon>Alphaproteobacteria</taxon>
        <taxon>Sphingomonadales</taxon>
        <taxon>Sphingomonadaceae</taxon>
        <taxon>Novosphingobium</taxon>
    </lineage>
</organism>
<dbReference type="AlphaFoldDB" id="A0A2K2G3J7"/>
<feature type="transmembrane region" description="Helical" evidence="5">
    <location>
        <begin position="341"/>
        <end position="360"/>
    </location>
</feature>
<protein>
    <recommendedName>
        <fullName evidence="6">O-antigen ligase-related domain-containing protein</fullName>
    </recommendedName>
</protein>
<feature type="transmembrane region" description="Helical" evidence="5">
    <location>
        <begin position="190"/>
        <end position="208"/>
    </location>
</feature>
<evidence type="ECO:0000256" key="3">
    <source>
        <dbReference type="ARBA" id="ARBA00022989"/>
    </source>
</evidence>
<dbReference type="EMBL" id="LYMM01000024">
    <property type="protein sequence ID" value="PNU05606.1"/>
    <property type="molecule type" value="Genomic_DNA"/>
</dbReference>
<evidence type="ECO:0000256" key="2">
    <source>
        <dbReference type="ARBA" id="ARBA00022692"/>
    </source>
</evidence>
<reference evidence="7 8" key="1">
    <citation type="submission" date="2016-05" db="EMBL/GenBank/DDBJ databases">
        <title>Complete genome sequence of Novosphingobium guangzhouense SA925(T).</title>
        <authorList>
            <person name="Sha S."/>
        </authorList>
    </citation>
    <scope>NUCLEOTIDE SEQUENCE [LARGE SCALE GENOMIC DNA]</scope>
    <source>
        <strain evidence="7 8">SA925</strain>
    </source>
</reference>
<keyword evidence="8" id="KW-1185">Reference proteome</keyword>
<keyword evidence="3 5" id="KW-1133">Transmembrane helix</keyword>
<dbReference type="PANTHER" id="PTHR37422">
    <property type="entry name" value="TEICHURONIC ACID BIOSYNTHESIS PROTEIN TUAE"/>
    <property type="match status" value="1"/>
</dbReference>
<feature type="transmembrane region" description="Helical" evidence="5">
    <location>
        <begin position="395"/>
        <end position="413"/>
    </location>
</feature>
<dbReference type="InterPro" id="IPR007016">
    <property type="entry name" value="O-antigen_ligase-rel_domated"/>
</dbReference>
<comment type="caution">
    <text evidence="7">The sequence shown here is derived from an EMBL/GenBank/DDBJ whole genome shotgun (WGS) entry which is preliminary data.</text>
</comment>
<feature type="transmembrane region" description="Helical" evidence="5">
    <location>
        <begin position="214"/>
        <end position="233"/>
    </location>
</feature>
<dbReference type="Pfam" id="PF04932">
    <property type="entry name" value="Wzy_C"/>
    <property type="match status" value="1"/>
</dbReference>
<dbReference type="PANTHER" id="PTHR37422:SF13">
    <property type="entry name" value="LIPOPOLYSACCHARIDE BIOSYNTHESIS PROTEIN PA4999-RELATED"/>
    <property type="match status" value="1"/>
</dbReference>
<evidence type="ECO:0000313" key="8">
    <source>
        <dbReference type="Proteomes" id="UP000236327"/>
    </source>
</evidence>
<name>A0A2K2G3J7_9SPHN</name>
<evidence type="ECO:0000313" key="7">
    <source>
        <dbReference type="EMBL" id="PNU05606.1"/>
    </source>
</evidence>
<evidence type="ECO:0000259" key="6">
    <source>
        <dbReference type="Pfam" id="PF04932"/>
    </source>
</evidence>
<dbReference type="Proteomes" id="UP000236327">
    <property type="component" value="Unassembled WGS sequence"/>
</dbReference>
<dbReference type="InterPro" id="IPR051533">
    <property type="entry name" value="WaaL-like"/>
</dbReference>
<feature type="transmembrane region" description="Helical" evidence="5">
    <location>
        <begin position="41"/>
        <end position="63"/>
    </location>
</feature>
<feature type="transmembrane region" description="Helical" evidence="5">
    <location>
        <begin position="240"/>
        <end position="259"/>
    </location>
</feature>
<accession>A0A2K2G3J7</accession>
<feature type="transmembrane region" description="Helical" evidence="5">
    <location>
        <begin position="75"/>
        <end position="93"/>
    </location>
</feature>
<evidence type="ECO:0000256" key="5">
    <source>
        <dbReference type="SAM" id="Phobius"/>
    </source>
</evidence>
<keyword evidence="2 5" id="KW-0812">Transmembrane</keyword>
<evidence type="ECO:0000256" key="4">
    <source>
        <dbReference type="ARBA" id="ARBA00023136"/>
    </source>
</evidence>
<gene>
    <name evidence="7" type="ORF">A8V01_15720</name>
</gene>
<feature type="domain" description="O-antigen ligase-related" evidence="6">
    <location>
        <begin position="201"/>
        <end position="349"/>
    </location>
</feature>
<dbReference type="RefSeq" id="WP_103095205.1">
    <property type="nucleotide sequence ID" value="NZ_LYMM01000024.1"/>
</dbReference>
<keyword evidence="4 5" id="KW-0472">Membrane</keyword>
<sequence length="425" mass="45255">MNTIVVPTPVMSSRRSRLSELAADRIVQDGVFAGFIVLSRIPANLGTGGAAIGLALMVLYAAIRLDQCRAVMLRCRLQLAYPVLALASILWAVHPLVTGRAAVQMAITAFAGLLLSQAARPRAVLLGLFCAFAGYTVASFLIGHTRPDGVTGAPALFGLGGEAKNYFADSAATGALLSLAMAAVCLERRAFAATIGCAMTILFCILATHQARSAGALASLVLAAGLMLILLIMRSRSPTAKALVSLALLAGLILGAVFFEQLLVIVQQVAAKDAGLTGRGYLWYRAEFIVAERPWLGTGYFGFWTPENPDAIGFWRYFDIRQEGTAFSFHNSYIQTMVETGYLGLVVLVGTWIAGVLALLRRFVITPSLPTCFWLSYLVLQLSKSPVEPIRPAALVAPTVMLFAALGFGWFPFGRSARAGSSKSG</sequence>
<dbReference type="OrthoDB" id="4391260at2"/>
<comment type="subcellular location">
    <subcellularLocation>
        <location evidence="1">Membrane</location>
        <topology evidence="1">Multi-pass membrane protein</topology>
    </subcellularLocation>
</comment>
<proteinExistence type="predicted"/>